<dbReference type="InterPro" id="IPR011701">
    <property type="entry name" value="MFS"/>
</dbReference>
<evidence type="ECO:0000256" key="3">
    <source>
        <dbReference type="ARBA" id="ARBA00022989"/>
    </source>
</evidence>
<dbReference type="Pfam" id="PF07690">
    <property type="entry name" value="MFS_1"/>
    <property type="match status" value="1"/>
</dbReference>
<accession>A0A975Y2G1</accession>
<dbReference type="PROSITE" id="PS50850">
    <property type="entry name" value="MFS"/>
    <property type="match status" value="1"/>
</dbReference>
<reference evidence="7" key="1">
    <citation type="submission" date="2021-06" db="EMBL/GenBank/DDBJ databases">
        <title>Complete genome sequence of Nocardioides sp. G188.</title>
        <authorList>
            <person name="Im W.-T."/>
        </authorList>
    </citation>
    <scope>NUCLEOTIDE SEQUENCE</scope>
    <source>
        <strain evidence="7">G188</strain>
    </source>
</reference>
<feature type="transmembrane region" description="Helical" evidence="5">
    <location>
        <begin position="150"/>
        <end position="168"/>
    </location>
</feature>
<evidence type="ECO:0000256" key="4">
    <source>
        <dbReference type="ARBA" id="ARBA00023136"/>
    </source>
</evidence>
<feature type="transmembrane region" description="Helical" evidence="5">
    <location>
        <begin position="112"/>
        <end position="130"/>
    </location>
</feature>
<dbReference type="GO" id="GO:0022857">
    <property type="term" value="F:transmembrane transporter activity"/>
    <property type="evidence" value="ECO:0007669"/>
    <property type="project" value="InterPro"/>
</dbReference>
<keyword evidence="3 5" id="KW-1133">Transmembrane helix</keyword>
<feature type="transmembrane region" description="Helical" evidence="5">
    <location>
        <begin position="359"/>
        <end position="377"/>
    </location>
</feature>
<dbReference type="EMBL" id="CP077062">
    <property type="protein sequence ID" value="QWZ10444.1"/>
    <property type="molecule type" value="Genomic_DNA"/>
</dbReference>
<feature type="transmembrane region" description="Helical" evidence="5">
    <location>
        <begin position="331"/>
        <end position="353"/>
    </location>
</feature>
<evidence type="ECO:0000313" key="7">
    <source>
        <dbReference type="EMBL" id="QWZ10444.1"/>
    </source>
</evidence>
<feature type="transmembrane region" description="Helical" evidence="5">
    <location>
        <begin position="79"/>
        <end position="100"/>
    </location>
</feature>
<gene>
    <name evidence="7" type="ORF">KRR39_05105</name>
</gene>
<dbReference type="InterPro" id="IPR005828">
    <property type="entry name" value="MFS_sugar_transport-like"/>
</dbReference>
<evidence type="ECO:0000259" key="6">
    <source>
        <dbReference type="PROSITE" id="PS50850"/>
    </source>
</evidence>
<dbReference type="PANTHER" id="PTHR23534:SF1">
    <property type="entry name" value="MAJOR FACILITATOR SUPERFAMILY PROTEIN"/>
    <property type="match status" value="1"/>
</dbReference>
<dbReference type="Pfam" id="PF00083">
    <property type="entry name" value="Sugar_tr"/>
    <property type="match status" value="1"/>
</dbReference>
<dbReference type="GO" id="GO:0016020">
    <property type="term" value="C:membrane"/>
    <property type="evidence" value="ECO:0007669"/>
    <property type="project" value="UniProtKB-SubCell"/>
</dbReference>
<keyword evidence="2 5" id="KW-0812">Transmembrane</keyword>
<organism evidence="7 8">
    <name type="scientific">Nocardioides panacis</name>
    <dbReference type="NCBI Taxonomy" id="2849501"/>
    <lineage>
        <taxon>Bacteria</taxon>
        <taxon>Bacillati</taxon>
        <taxon>Actinomycetota</taxon>
        <taxon>Actinomycetes</taxon>
        <taxon>Propionibacteriales</taxon>
        <taxon>Nocardioidaceae</taxon>
        <taxon>Nocardioides</taxon>
    </lineage>
</organism>
<name>A0A975Y2G1_9ACTN</name>
<dbReference type="PANTHER" id="PTHR23534">
    <property type="entry name" value="MFS PERMEASE"/>
    <property type="match status" value="1"/>
</dbReference>
<dbReference type="AlphaFoldDB" id="A0A975Y2G1"/>
<feature type="transmembrane region" description="Helical" evidence="5">
    <location>
        <begin position="297"/>
        <end position="319"/>
    </location>
</feature>
<proteinExistence type="predicted"/>
<evidence type="ECO:0000256" key="2">
    <source>
        <dbReference type="ARBA" id="ARBA00022692"/>
    </source>
</evidence>
<dbReference type="Proteomes" id="UP000683575">
    <property type="component" value="Chromosome"/>
</dbReference>
<feature type="transmembrane region" description="Helical" evidence="5">
    <location>
        <begin position="51"/>
        <end position="73"/>
    </location>
</feature>
<sequence>MSIGIAVAALLAEDVSGSEKLAGLAQTMQVLGAAVASFLLAHVMGRRGRRVGLTLGYLLGAAGAVLCVVAGVVRSFPLLLVGTTLLGSATAANNQARYAATDLARPAQRARALSLVVWATTIGAVAGPNLTGWAGRAGRALGVPTLTGPFVFGAAGLLAAALVVSVFLRPDPLLVAREAAVARGGAVRHGTSWARVREVVRTRPGVAAGAAALALAHAVMISVMVMTPLHMHHGGAALEVIGVVISVHVLGMYAFAPVVGWATDRFGRPAVLGAGAVVLLVSLALAGTSPAGASYRIAAGLFLLGLGWSLCTIAGSTLLSESAPLDARTDVQGAADLVMGLTAAAAGAVAGVVVGTLGYPALTVFAAVLVTGIATAAEFARRTAGRPAADDEPLAL</sequence>
<feature type="transmembrane region" description="Helical" evidence="5">
    <location>
        <begin position="237"/>
        <end position="259"/>
    </location>
</feature>
<keyword evidence="8" id="KW-1185">Reference proteome</keyword>
<protein>
    <submittedName>
        <fullName evidence="7">MFS transporter</fullName>
    </submittedName>
</protein>
<keyword evidence="4 5" id="KW-0472">Membrane</keyword>
<feature type="transmembrane region" description="Helical" evidence="5">
    <location>
        <begin position="205"/>
        <end position="225"/>
    </location>
</feature>
<feature type="transmembrane region" description="Helical" evidence="5">
    <location>
        <begin position="27"/>
        <end position="44"/>
    </location>
</feature>
<dbReference type="KEGG" id="nps:KRR39_05105"/>
<evidence type="ECO:0000256" key="5">
    <source>
        <dbReference type="SAM" id="Phobius"/>
    </source>
</evidence>
<evidence type="ECO:0000313" key="8">
    <source>
        <dbReference type="Proteomes" id="UP000683575"/>
    </source>
</evidence>
<comment type="subcellular location">
    <subcellularLocation>
        <location evidence="1">Membrane</location>
    </subcellularLocation>
</comment>
<evidence type="ECO:0000256" key="1">
    <source>
        <dbReference type="ARBA" id="ARBA00004370"/>
    </source>
</evidence>
<feature type="domain" description="Major facilitator superfamily (MFS) profile" evidence="6">
    <location>
        <begin position="1"/>
        <end position="384"/>
    </location>
</feature>
<feature type="transmembrane region" description="Helical" evidence="5">
    <location>
        <begin position="271"/>
        <end position="291"/>
    </location>
</feature>
<dbReference type="InterPro" id="IPR020846">
    <property type="entry name" value="MFS_dom"/>
</dbReference>